<dbReference type="InterPro" id="IPR035984">
    <property type="entry name" value="Acyl-CoA-binding_sf"/>
</dbReference>
<keyword evidence="2" id="KW-0963">Cytoplasm</keyword>
<evidence type="ECO:0000313" key="11">
    <source>
        <dbReference type="Proteomes" id="UP000481153"/>
    </source>
</evidence>
<gene>
    <name evidence="10" type="ORF">Ae201684_013391</name>
</gene>
<evidence type="ECO:0000256" key="7">
    <source>
        <dbReference type="PROSITE-ProRule" id="PRU00091"/>
    </source>
</evidence>
<dbReference type="PANTHER" id="PTHR12673">
    <property type="entry name" value="FACIOGENITAL DYSPLASIA PROTEIN"/>
    <property type="match status" value="1"/>
</dbReference>
<evidence type="ECO:0000256" key="2">
    <source>
        <dbReference type="ARBA" id="ARBA00022490"/>
    </source>
</evidence>
<keyword evidence="6" id="KW-0862">Zinc</keyword>
<name>A0A6G0WN94_9STRA</name>
<dbReference type="SMART" id="SM00233">
    <property type="entry name" value="PH"/>
    <property type="match status" value="1"/>
</dbReference>
<dbReference type="PROSITE" id="PS50003">
    <property type="entry name" value="PH_DOMAIN"/>
    <property type="match status" value="1"/>
</dbReference>
<keyword evidence="4" id="KW-0479">Metal-binding</keyword>
<dbReference type="Proteomes" id="UP000481153">
    <property type="component" value="Unassembled WGS sequence"/>
</dbReference>
<comment type="subcellular location">
    <subcellularLocation>
        <location evidence="1">Cytoplasm</location>
    </subcellularLocation>
</comment>
<dbReference type="PROSITE" id="PS50178">
    <property type="entry name" value="ZF_FYVE"/>
    <property type="match status" value="1"/>
</dbReference>
<dbReference type="InterPro" id="IPR011993">
    <property type="entry name" value="PH-like_dom_sf"/>
</dbReference>
<dbReference type="GO" id="GO:0005085">
    <property type="term" value="F:guanyl-nucleotide exchange factor activity"/>
    <property type="evidence" value="ECO:0007669"/>
    <property type="project" value="UniProtKB-KW"/>
</dbReference>
<accession>A0A6G0WN94</accession>
<organism evidence="10 11">
    <name type="scientific">Aphanomyces euteiches</name>
    <dbReference type="NCBI Taxonomy" id="100861"/>
    <lineage>
        <taxon>Eukaryota</taxon>
        <taxon>Sar</taxon>
        <taxon>Stramenopiles</taxon>
        <taxon>Oomycota</taxon>
        <taxon>Saprolegniomycetes</taxon>
        <taxon>Saprolegniales</taxon>
        <taxon>Verrucalvaceae</taxon>
        <taxon>Aphanomyces</taxon>
    </lineage>
</organism>
<dbReference type="SUPFAM" id="SSF47027">
    <property type="entry name" value="Acyl-CoA binding protein"/>
    <property type="match status" value="1"/>
</dbReference>
<dbReference type="Gene3D" id="1.20.80.10">
    <property type="match status" value="1"/>
</dbReference>
<dbReference type="InterPro" id="IPR000306">
    <property type="entry name" value="Znf_FYVE"/>
</dbReference>
<protein>
    <recommendedName>
        <fullName evidence="12">FYVE-type domain-containing protein</fullName>
    </recommendedName>
</protein>
<evidence type="ECO:0000256" key="4">
    <source>
        <dbReference type="ARBA" id="ARBA00022723"/>
    </source>
</evidence>
<feature type="domain" description="FYVE-type" evidence="9">
    <location>
        <begin position="146"/>
        <end position="208"/>
    </location>
</feature>
<dbReference type="VEuPathDB" id="FungiDB:AeMF1_000467"/>
<reference evidence="10 11" key="1">
    <citation type="submission" date="2019-07" db="EMBL/GenBank/DDBJ databases">
        <title>Genomics analysis of Aphanomyces spp. identifies a new class of oomycete effector associated with host adaptation.</title>
        <authorList>
            <person name="Gaulin E."/>
        </authorList>
    </citation>
    <scope>NUCLEOTIDE SEQUENCE [LARGE SCALE GENOMIC DNA]</scope>
    <source>
        <strain evidence="10 11">ATCC 201684</strain>
    </source>
</reference>
<evidence type="ECO:0000256" key="6">
    <source>
        <dbReference type="ARBA" id="ARBA00022833"/>
    </source>
</evidence>
<dbReference type="Pfam" id="PF01363">
    <property type="entry name" value="FYVE"/>
    <property type="match status" value="1"/>
</dbReference>
<dbReference type="GO" id="GO:0000062">
    <property type="term" value="F:fatty-acyl-CoA binding"/>
    <property type="evidence" value="ECO:0007669"/>
    <property type="project" value="InterPro"/>
</dbReference>
<comment type="caution">
    <text evidence="10">The sequence shown here is derived from an EMBL/GenBank/DDBJ whole genome shotgun (WGS) entry which is preliminary data.</text>
</comment>
<dbReference type="GO" id="GO:0008270">
    <property type="term" value="F:zinc ion binding"/>
    <property type="evidence" value="ECO:0007669"/>
    <property type="project" value="UniProtKB-KW"/>
</dbReference>
<evidence type="ECO:0000256" key="5">
    <source>
        <dbReference type="ARBA" id="ARBA00022771"/>
    </source>
</evidence>
<evidence type="ECO:0000313" key="10">
    <source>
        <dbReference type="EMBL" id="KAF0728821.1"/>
    </source>
</evidence>
<keyword evidence="3" id="KW-0344">Guanine-nucleotide releasing factor</keyword>
<dbReference type="Gene3D" id="2.30.29.30">
    <property type="entry name" value="Pleckstrin-homology domain (PH domain)/Phosphotyrosine-binding domain (PTB)"/>
    <property type="match status" value="1"/>
</dbReference>
<dbReference type="GO" id="GO:0005737">
    <property type="term" value="C:cytoplasm"/>
    <property type="evidence" value="ECO:0007669"/>
    <property type="project" value="UniProtKB-SubCell"/>
</dbReference>
<dbReference type="Gene3D" id="3.30.40.10">
    <property type="entry name" value="Zinc/RING finger domain, C3HC4 (zinc finger)"/>
    <property type="match status" value="1"/>
</dbReference>
<dbReference type="CDD" id="cd00821">
    <property type="entry name" value="PH"/>
    <property type="match status" value="1"/>
</dbReference>
<evidence type="ECO:0000259" key="8">
    <source>
        <dbReference type="PROSITE" id="PS50003"/>
    </source>
</evidence>
<dbReference type="InterPro" id="IPR014352">
    <property type="entry name" value="FERM/acyl-CoA-bd_prot_sf"/>
</dbReference>
<evidence type="ECO:0008006" key="12">
    <source>
        <dbReference type="Google" id="ProtNLM"/>
    </source>
</evidence>
<dbReference type="InterPro" id="IPR001849">
    <property type="entry name" value="PH_domain"/>
</dbReference>
<keyword evidence="11" id="KW-1185">Reference proteome</keyword>
<evidence type="ECO:0000256" key="1">
    <source>
        <dbReference type="ARBA" id="ARBA00004496"/>
    </source>
</evidence>
<dbReference type="EMBL" id="VJMJ01000172">
    <property type="protein sequence ID" value="KAF0728821.1"/>
    <property type="molecule type" value="Genomic_DNA"/>
</dbReference>
<proteinExistence type="predicted"/>
<dbReference type="InterPro" id="IPR051092">
    <property type="entry name" value="FYVE_RhoGEF_PH"/>
</dbReference>
<evidence type="ECO:0000256" key="3">
    <source>
        <dbReference type="ARBA" id="ARBA00022658"/>
    </source>
</evidence>
<dbReference type="AlphaFoldDB" id="A0A6G0WN94"/>
<keyword evidence="5 7" id="KW-0863">Zinc-finger</keyword>
<dbReference type="PANTHER" id="PTHR12673:SF159">
    <property type="entry name" value="LD03170P"/>
    <property type="match status" value="1"/>
</dbReference>
<dbReference type="InterPro" id="IPR017455">
    <property type="entry name" value="Znf_FYVE-rel"/>
</dbReference>
<evidence type="ECO:0000259" key="9">
    <source>
        <dbReference type="PROSITE" id="PS50178"/>
    </source>
</evidence>
<sequence length="377" mass="42322">MPAVSLEEDQELAESFHRAEDVVATLLSRLHCDPIAVDPAVWPIHNWESLLWALQQQVHHGPCEDCRGQDMYADILAEHKYAPHHWYACCATRLGKESHIKKWELLGSMSPIDAATKYIDIVNEVVPGWNASYDADVALLTEWTADGAAHCCSNCNQGFTLLNRRHHCRRCSRLVCAPCSSNRLGLRLFPGLPQKMQRVCDGCVSDMSPLVLTALAKGLALPPPPPSQSLQPSHSVNLDPAELTDEQAKPEVKKAISKQNLIKRGYLERMVGSRFQKRWEKLFFVLLVRKGSIGIYTHEDDMAPIEVYKLGGYSIRVKSEKRRPHQFKVEHATQTPIRLCATSLREMNEWISAFSQAIEACNASDMVRAKESSSSSL</sequence>
<dbReference type="InterPro" id="IPR013083">
    <property type="entry name" value="Znf_RING/FYVE/PHD"/>
</dbReference>
<dbReference type="Pfam" id="PF00169">
    <property type="entry name" value="PH"/>
    <property type="match status" value="1"/>
</dbReference>
<dbReference type="SUPFAM" id="SSF50729">
    <property type="entry name" value="PH domain-like"/>
    <property type="match status" value="1"/>
</dbReference>
<feature type="domain" description="PH" evidence="8">
    <location>
        <begin position="260"/>
        <end position="359"/>
    </location>
</feature>
<dbReference type="SMART" id="SM00064">
    <property type="entry name" value="FYVE"/>
    <property type="match status" value="1"/>
</dbReference>